<feature type="region of interest" description="Disordered" evidence="6">
    <location>
        <begin position="1"/>
        <end position="37"/>
    </location>
</feature>
<gene>
    <name evidence="9 10" type="primary">LOC105901474</name>
</gene>
<feature type="coiled-coil region" evidence="5">
    <location>
        <begin position="206"/>
        <end position="276"/>
    </location>
</feature>
<evidence type="ECO:0000256" key="4">
    <source>
        <dbReference type="ARBA" id="ARBA00023136"/>
    </source>
</evidence>
<evidence type="ECO:0000256" key="2">
    <source>
        <dbReference type="ARBA" id="ARBA00022553"/>
    </source>
</evidence>
<feature type="region of interest" description="Disordered" evidence="6">
    <location>
        <begin position="420"/>
        <end position="446"/>
    </location>
</feature>
<evidence type="ECO:0000256" key="3">
    <source>
        <dbReference type="ARBA" id="ARBA00023054"/>
    </source>
</evidence>
<dbReference type="GO" id="GO:0010506">
    <property type="term" value="P:regulation of autophagy"/>
    <property type="evidence" value="ECO:0007669"/>
    <property type="project" value="InterPro"/>
</dbReference>
<dbReference type="PANTHER" id="PTHR15742:SF2">
    <property type="entry name" value="PROTEIN SOGA3"/>
    <property type="match status" value="1"/>
</dbReference>
<organism evidence="8 9">
    <name type="scientific">Clupea harengus</name>
    <name type="common">Atlantic herring</name>
    <dbReference type="NCBI Taxonomy" id="7950"/>
    <lineage>
        <taxon>Eukaryota</taxon>
        <taxon>Metazoa</taxon>
        <taxon>Chordata</taxon>
        <taxon>Craniata</taxon>
        <taxon>Vertebrata</taxon>
        <taxon>Euteleostomi</taxon>
        <taxon>Actinopterygii</taxon>
        <taxon>Neopterygii</taxon>
        <taxon>Teleostei</taxon>
        <taxon>Clupei</taxon>
        <taxon>Clupeiformes</taxon>
        <taxon>Clupeoidei</taxon>
        <taxon>Clupeidae</taxon>
        <taxon>Clupea</taxon>
    </lineage>
</organism>
<keyword evidence="8" id="KW-1185">Reference proteome</keyword>
<accession>A0A6P8GJ99</accession>
<dbReference type="RefSeq" id="XP_031437507.1">
    <property type="nucleotide sequence ID" value="XM_031581647.2"/>
</dbReference>
<feature type="compositionally biased region" description="Basic and acidic residues" evidence="6">
    <location>
        <begin position="359"/>
        <end position="371"/>
    </location>
</feature>
<dbReference type="InterPro" id="IPR027881">
    <property type="entry name" value="SOGA_CC"/>
</dbReference>
<feature type="compositionally biased region" description="Basic and acidic residues" evidence="6">
    <location>
        <begin position="99"/>
        <end position="108"/>
    </location>
</feature>
<dbReference type="RefSeq" id="XP_031437506.1">
    <property type="nucleotide sequence ID" value="XM_031581646.2"/>
</dbReference>
<name>A0A6P8GJ99_CLUHA</name>
<evidence type="ECO:0000313" key="9">
    <source>
        <dbReference type="RefSeq" id="XP_031437506.1"/>
    </source>
</evidence>
<dbReference type="InterPro" id="IPR049885">
    <property type="entry name" value="MTCL1-3"/>
</dbReference>
<evidence type="ECO:0000259" key="7">
    <source>
        <dbReference type="Pfam" id="PF11365"/>
    </source>
</evidence>
<sequence length="817" mass="90592">MNTAASGAADLSPRESQAGTRHLLASPLTRRGDGADKTAARFKSGRAAIIAGKLGAKKHIVLLSAIHRRRADTAPVAVQPDGAETNATEPPRAESVLETEERIDHPPDSRRYIRLSCLRGSEQRIARKPDGSSWVLRGTGAGDGDEEEEKVPAGCSASLCGGNGVCTQTELLNISKRLKRSRKMQTHTSPEPAVDDMSAEPGTEQERALRDEIERLEDENEDLKCEIEEMRAEMDEMRDTFYEEDTHQLQEMRRELERANKSCRILQYRLRKAERKRSRFAQGGEVDDEVLRNLEQDLKVAKDVSVRLHHELEKVEEKRTKTEEENDTLREKLIALEVTKQALQNEVEKSKGPQKRRGSKDTQKSERRTTPTEDDDRDDLRCQLSFLNEEGELLRRRMVSVEKEREAAEQQLHQYRTLYGELPPPNSPHTPLHPKGEAAGPPSSREAELKLRLRLVEEEADALSRKIVELEVENRGLRAELSDLRGEELGGGGGAGLGKQQGPGLSMLREQLLLLEEEAELLRRNLSQAEERNERMTAEIQTLRCRDGGGVGAGSAGGVECVQDELRAARRQVNTLAGKVLQLQTEKRRLMSDPLATTSDLSVATSRDSPTPSEGAGEHPSSRQREGPVGGESDPDEVQGTSWSHLAESRPLLGRSRQQLIGCQQMVDIRQEAERLGGTIERLISDTSAIITDAHGHGASAITNGNLMVQAQAQAQAQALAQAQAEADEAGRGSGREQELLQRINGQMKGFRRDLQGFIQRLEVPRGQGRDLEETSKTHPQALLIHHSSRLHFPEFKLASELCPYPQSVLTVKAPTA</sequence>
<comment type="subcellular location">
    <subcellularLocation>
        <location evidence="1">Membrane</location>
    </subcellularLocation>
</comment>
<feature type="domain" description="SOGA coiled-coil" evidence="7">
    <location>
        <begin position="377"/>
        <end position="477"/>
    </location>
</feature>
<keyword evidence="3 5" id="KW-0175">Coiled coil</keyword>
<reference evidence="9 10" key="1">
    <citation type="submission" date="2025-04" db="UniProtKB">
        <authorList>
            <consortium name="RefSeq"/>
        </authorList>
    </citation>
    <scope>IDENTIFICATION</scope>
</reference>
<feature type="compositionally biased region" description="Basic and acidic residues" evidence="6">
    <location>
        <begin position="616"/>
        <end position="626"/>
    </location>
</feature>
<keyword evidence="4" id="KW-0472">Membrane</keyword>
<feature type="compositionally biased region" description="Polar residues" evidence="6">
    <location>
        <begin position="595"/>
        <end position="612"/>
    </location>
</feature>
<dbReference type="AlphaFoldDB" id="A0A6P8GJ99"/>
<evidence type="ECO:0000313" key="8">
    <source>
        <dbReference type="Proteomes" id="UP000515152"/>
    </source>
</evidence>
<evidence type="ECO:0000256" key="5">
    <source>
        <dbReference type="SAM" id="Coils"/>
    </source>
</evidence>
<dbReference type="PANTHER" id="PTHR15742">
    <property type="entry name" value="GIRDIN"/>
    <property type="match status" value="1"/>
</dbReference>
<feature type="coiled-coil region" evidence="5">
    <location>
        <begin position="446"/>
        <end position="586"/>
    </location>
</feature>
<dbReference type="KEGG" id="char:105901474"/>
<evidence type="ECO:0000256" key="1">
    <source>
        <dbReference type="ARBA" id="ARBA00004370"/>
    </source>
</evidence>
<proteinExistence type="predicted"/>
<feature type="domain" description="SOGA coiled-coil" evidence="7">
    <location>
        <begin position="508"/>
        <end position="590"/>
    </location>
</feature>
<dbReference type="GO" id="GO:0016020">
    <property type="term" value="C:membrane"/>
    <property type="evidence" value="ECO:0007669"/>
    <property type="project" value="UniProtKB-SubCell"/>
</dbReference>
<dbReference type="Pfam" id="PF11365">
    <property type="entry name" value="SOGA"/>
    <property type="match status" value="2"/>
</dbReference>
<feature type="region of interest" description="Disordered" evidence="6">
    <location>
        <begin position="128"/>
        <end position="150"/>
    </location>
</feature>
<dbReference type="GeneID" id="105901474"/>
<evidence type="ECO:0000256" key="6">
    <source>
        <dbReference type="SAM" id="MobiDB-lite"/>
    </source>
</evidence>
<dbReference type="GO" id="GO:0005615">
    <property type="term" value="C:extracellular space"/>
    <property type="evidence" value="ECO:0007669"/>
    <property type="project" value="InterPro"/>
</dbReference>
<feature type="region of interest" description="Disordered" evidence="6">
    <location>
        <begin position="591"/>
        <end position="642"/>
    </location>
</feature>
<evidence type="ECO:0000313" key="10">
    <source>
        <dbReference type="RefSeq" id="XP_031437507.1"/>
    </source>
</evidence>
<keyword evidence="2" id="KW-0597">Phosphoprotein</keyword>
<feature type="region of interest" description="Disordered" evidence="6">
    <location>
        <begin position="178"/>
        <end position="202"/>
    </location>
</feature>
<protein>
    <submittedName>
        <fullName evidence="9 10">Protein SOGA3-like isoform X1</fullName>
    </submittedName>
</protein>
<dbReference type="Proteomes" id="UP000515152">
    <property type="component" value="Chromosome 15"/>
</dbReference>
<feature type="region of interest" description="Disordered" evidence="6">
    <location>
        <begin position="344"/>
        <end position="381"/>
    </location>
</feature>
<feature type="region of interest" description="Disordered" evidence="6">
    <location>
        <begin position="73"/>
        <end position="108"/>
    </location>
</feature>
<dbReference type="OrthoDB" id="10036174at2759"/>